<evidence type="ECO:0000256" key="3">
    <source>
        <dbReference type="ARBA" id="ARBA00012723"/>
    </source>
</evidence>
<dbReference type="PRINTS" id="PR00421">
    <property type="entry name" value="THIOREDOXIN"/>
</dbReference>
<dbReference type="RefSeq" id="XP_013268557.1">
    <property type="nucleotide sequence ID" value="XM_013413103.1"/>
</dbReference>
<evidence type="ECO:0000256" key="6">
    <source>
        <dbReference type="ARBA" id="ARBA00023284"/>
    </source>
</evidence>
<keyword evidence="6" id="KW-0676">Redox-active center</keyword>
<keyword evidence="11" id="KW-1185">Reference proteome</keyword>
<evidence type="ECO:0000256" key="5">
    <source>
        <dbReference type="ARBA" id="ARBA00023235"/>
    </source>
</evidence>
<dbReference type="EMBL" id="KN847481">
    <property type="protein sequence ID" value="KIX01421.1"/>
    <property type="molecule type" value="Genomic_DNA"/>
</dbReference>
<dbReference type="InterPro" id="IPR057305">
    <property type="entry name" value="Thioredox_PDIA6_C"/>
</dbReference>
<evidence type="ECO:0000256" key="1">
    <source>
        <dbReference type="ARBA" id="ARBA00001182"/>
    </source>
</evidence>
<dbReference type="PROSITE" id="PS00194">
    <property type="entry name" value="THIOREDOXIN_1"/>
    <property type="match status" value="1"/>
</dbReference>
<dbReference type="EC" id="5.3.4.1" evidence="3"/>
<feature type="domain" description="Thioredoxin" evidence="9">
    <location>
        <begin position="12"/>
        <end position="141"/>
    </location>
</feature>
<dbReference type="GO" id="GO:0003756">
    <property type="term" value="F:protein disulfide isomerase activity"/>
    <property type="evidence" value="ECO:0007669"/>
    <property type="project" value="UniProtKB-EC"/>
</dbReference>
<evidence type="ECO:0000313" key="11">
    <source>
        <dbReference type="Proteomes" id="UP000053617"/>
    </source>
</evidence>
<dbReference type="Proteomes" id="UP000053617">
    <property type="component" value="Unassembled WGS sequence"/>
</dbReference>
<accession>A0A0D2IDU1</accession>
<comment type="catalytic activity">
    <reaction evidence="1">
        <text>Catalyzes the rearrangement of -S-S- bonds in proteins.</text>
        <dbReference type="EC" id="5.3.4.1"/>
    </reaction>
</comment>
<dbReference type="PANTHER" id="PTHR45815">
    <property type="entry name" value="PROTEIN DISULFIDE-ISOMERASE A6"/>
    <property type="match status" value="1"/>
</dbReference>
<dbReference type="GO" id="GO:0034976">
    <property type="term" value="P:response to endoplasmic reticulum stress"/>
    <property type="evidence" value="ECO:0007669"/>
    <property type="project" value="TreeGrafter"/>
</dbReference>
<dbReference type="GeneID" id="25297218"/>
<keyword evidence="5 10" id="KW-0413">Isomerase</keyword>
<evidence type="ECO:0000256" key="2">
    <source>
        <dbReference type="ARBA" id="ARBA00004319"/>
    </source>
</evidence>
<feature type="compositionally biased region" description="Acidic residues" evidence="7">
    <location>
        <begin position="471"/>
        <end position="487"/>
    </location>
</feature>
<dbReference type="InterPro" id="IPR017937">
    <property type="entry name" value="Thioredoxin_CS"/>
</dbReference>
<dbReference type="CDD" id="cd03002">
    <property type="entry name" value="PDI_a_MPD1_like"/>
    <property type="match status" value="1"/>
</dbReference>
<dbReference type="STRING" id="1442369.A0A0D2IDU1"/>
<dbReference type="InterPro" id="IPR036249">
    <property type="entry name" value="Thioredoxin-like_sf"/>
</dbReference>
<organism evidence="10 11">
    <name type="scientific">Rhinocladiella mackenziei CBS 650.93</name>
    <dbReference type="NCBI Taxonomy" id="1442369"/>
    <lineage>
        <taxon>Eukaryota</taxon>
        <taxon>Fungi</taxon>
        <taxon>Dikarya</taxon>
        <taxon>Ascomycota</taxon>
        <taxon>Pezizomycotina</taxon>
        <taxon>Eurotiomycetes</taxon>
        <taxon>Chaetothyriomycetidae</taxon>
        <taxon>Chaetothyriales</taxon>
        <taxon>Herpotrichiellaceae</taxon>
        <taxon>Rhinocladiella</taxon>
    </lineage>
</organism>
<evidence type="ECO:0000256" key="4">
    <source>
        <dbReference type="ARBA" id="ARBA00023157"/>
    </source>
</evidence>
<dbReference type="InterPro" id="IPR013766">
    <property type="entry name" value="Thioredoxin_domain"/>
</dbReference>
<dbReference type="HOGENOM" id="CLU_030577_0_0_1"/>
<sequence length="499" mass="53284">MARSMLCALLVLALTCLRTSDALYTKNSPVLQVTAKTYDSLIAQSNHISIVEFYAPWCGHCQNLKPAYEKAAKNLAGLAKVAAINCDDDANKPFCGQMGIQGFPTLKIVKPGPKPGRPVVEDYNGARSTKAIVDAVKDKIPNHVKRLQGDAFDTWLSDQAAPAKAIVFTDKGTTSPLIKSLAIDFLGSIAFAQVRDRATAEKYQVTEFPLIQLIPAFGESPISYVGEINRDSLVSFFSQVAPPNPDPAPKSARPSKSSSKTAQPAPASSASAAFSSASDAHQSSDFDDDIAGSGTIVLDEDAPSESPLPIVEQEEKPMVVPEAIPPIPTLATPAEVEDACLTPTSGNCILVLLPSLSDSDAMLPETALSALAGLAEIANRYGRRHARMIPTYAVPRENQAASRISQDLSLNSEGNMEIIALNMKRGWWRRYASESYDVVALESFIDAIKLGEGTKSKLPADFGATTASESSESDTTETVANDDEPDSETTVAVPEHDEL</sequence>
<feature type="region of interest" description="Disordered" evidence="7">
    <location>
        <begin position="458"/>
        <end position="499"/>
    </location>
</feature>
<comment type="subcellular location">
    <subcellularLocation>
        <location evidence="2">Endoplasmic reticulum lumen</location>
    </subcellularLocation>
</comment>
<evidence type="ECO:0000259" key="9">
    <source>
        <dbReference type="PROSITE" id="PS51352"/>
    </source>
</evidence>
<name>A0A0D2IDU1_9EURO</name>
<dbReference type="PROSITE" id="PS51352">
    <property type="entry name" value="THIOREDOXIN_2"/>
    <property type="match status" value="1"/>
</dbReference>
<protein>
    <recommendedName>
        <fullName evidence="3">protein disulfide-isomerase</fullName>
        <ecNumber evidence="3">5.3.4.1</ecNumber>
    </recommendedName>
</protein>
<evidence type="ECO:0000256" key="7">
    <source>
        <dbReference type="SAM" id="MobiDB-lite"/>
    </source>
</evidence>
<dbReference type="Pfam" id="PF24541">
    <property type="entry name" value="Thioredox_PDIA6_C"/>
    <property type="match status" value="1"/>
</dbReference>
<dbReference type="VEuPathDB" id="FungiDB:Z518_09147"/>
<dbReference type="Gene3D" id="3.40.30.10">
    <property type="entry name" value="Glutaredoxin"/>
    <property type="match status" value="2"/>
</dbReference>
<dbReference type="SUPFAM" id="SSF52833">
    <property type="entry name" value="Thioredoxin-like"/>
    <property type="match status" value="2"/>
</dbReference>
<dbReference type="GO" id="GO:0015035">
    <property type="term" value="F:protein-disulfide reductase activity"/>
    <property type="evidence" value="ECO:0007669"/>
    <property type="project" value="TreeGrafter"/>
</dbReference>
<feature type="region of interest" description="Disordered" evidence="7">
    <location>
        <begin position="239"/>
        <end position="293"/>
    </location>
</feature>
<feature type="signal peptide" evidence="8">
    <location>
        <begin position="1"/>
        <end position="22"/>
    </location>
</feature>
<evidence type="ECO:0000313" key="10">
    <source>
        <dbReference type="EMBL" id="KIX01421.1"/>
    </source>
</evidence>
<keyword evidence="8" id="KW-0732">Signal</keyword>
<dbReference type="Pfam" id="PF00085">
    <property type="entry name" value="Thioredoxin"/>
    <property type="match status" value="1"/>
</dbReference>
<feature type="chain" id="PRO_5002243987" description="protein disulfide-isomerase" evidence="8">
    <location>
        <begin position="23"/>
        <end position="499"/>
    </location>
</feature>
<gene>
    <name evidence="10" type="ORF">Z518_09147</name>
</gene>
<dbReference type="GO" id="GO:0005788">
    <property type="term" value="C:endoplasmic reticulum lumen"/>
    <property type="evidence" value="ECO:0007669"/>
    <property type="project" value="UniProtKB-SubCell"/>
</dbReference>
<feature type="compositionally biased region" description="Low complexity" evidence="7">
    <location>
        <begin position="249"/>
        <end position="283"/>
    </location>
</feature>
<keyword evidence="4" id="KW-1015">Disulfide bond</keyword>
<evidence type="ECO:0000256" key="8">
    <source>
        <dbReference type="SAM" id="SignalP"/>
    </source>
</evidence>
<dbReference type="AlphaFoldDB" id="A0A0D2IDU1"/>
<dbReference type="OrthoDB" id="10264505at2759"/>
<reference evidence="10 11" key="1">
    <citation type="submission" date="2015-01" db="EMBL/GenBank/DDBJ databases">
        <title>The Genome Sequence of Rhinocladiella mackenzie CBS 650.93.</title>
        <authorList>
            <consortium name="The Broad Institute Genomics Platform"/>
            <person name="Cuomo C."/>
            <person name="de Hoog S."/>
            <person name="Gorbushina A."/>
            <person name="Stielow B."/>
            <person name="Teixiera M."/>
            <person name="Abouelleil A."/>
            <person name="Chapman S.B."/>
            <person name="Priest M."/>
            <person name="Young S.K."/>
            <person name="Wortman J."/>
            <person name="Nusbaum C."/>
            <person name="Birren B."/>
        </authorList>
    </citation>
    <scope>NUCLEOTIDE SEQUENCE [LARGE SCALE GENOMIC DNA]</scope>
    <source>
        <strain evidence="10 11">CBS 650.93</strain>
    </source>
</reference>
<dbReference type="PANTHER" id="PTHR45815:SF3">
    <property type="entry name" value="PROTEIN DISULFIDE-ISOMERASE A6"/>
    <property type="match status" value="1"/>
</dbReference>
<proteinExistence type="predicted"/>